<dbReference type="EMBL" id="JADWDJ010000008">
    <property type="protein sequence ID" value="KAG5277542.1"/>
    <property type="molecule type" value="Genomic_DNA"/>
</dbReference>
<organism evidence="1 2">
    <name type="scientific">Alosa alosa</name>
    <name type="common">allis shad</name>
    <dbReference type="NCBI Taxonomy" id="278164"/>
    <lineage>
        <taxon>Eukaryota</taxon>
        <taxon>Metazoa</taxon>
        <taxon>Chordata</taxon>
        <taxon>Craniata</taxon>
        <taxon>Vertebrata</taxon>
        <taxon>Euteleostomi</taxon>
        <taxon>Actinopterygii</taxon>
        <taxon>Neopterygii</taxon>
        <taxon>Teleostei</taxon>
        <taxon>Clupei</taxon>
        <taxon>Clupeiformes</taxon>
        <taxon>Clupeoidei</taxon>
        <taxon>Clupeidae</taxon>
        <taxon>Alosa</taxon>
    </lineage>
</organism>
<keyword evidence="2" id="KW-1185">Reference proteome</keyword>
<reference evidence="1" key="1">
    <citation type="submission" date="2020-10" db="EMBL/GenBank/DDBJ databases">
        <title>Chromosome-scale genome assembly of the Allis shad, Alosa alosa.</title>
        <authorList>
            <person name="Margot Z."/>
            <person name="Christophe K."/>
            <person name="Cabau C."/>
            <person name="Louis A."/>
            <person name="Berthelot C."/>
            <person name="Parey E."/>
            <person name="Roest Crollius H."/>
            <person name="Montfort J."/>
            <person name="Robinson-Rechavi M."/>
            <person name="Bucao C."/>
            <person name="Bouchez O."/>
            <person name="Gislard M."/>
            <person name="Lluch J."/>
            <person name="Milhes M."/>
            <person name="Lampietro C."/>
            <person name="Lopez Roques C."/>
            <person name="Donnadieu C."/>
            <person name="Braasch I."/>
            <person name="Desvignes T."/>
            <person name="Postlethwait J."/>
            <person name="Bobe J."/>
            <person name="Guiguen Y."/>
        </authorList>
    </citation>
    <scope>NUCLEOTIDE SEQUENCE</scope>
    <source>
        <strain evidence="1">M-15738</strain>
        <tissue evidence="1">Blood</tissue>
    </source>
</reference>
<comment type="caution">
    <text evidence="1">The sequence shown here is derived from an EMBL/GenBank/DDBJ whole genome shotgun (WGS) entry which is preliminary data.</text>
</comment>
<dbReference type="Proteomes" id="UP000823561">
    <property type="component" value="Chromosome 8"/>
</dbReference>
<accession>A0AAV6GV91</accession>
<evidence type="ECO:0000313" key="2">
    <source>
        <dbReference type="Proteomes" id="UP000823561"/>
    </source>
</evidence>
<name>A0AAV6GV91_9TELE</name>
<dbReference type="AlphaFoldDB" id="A0AAV6GV91"/>
<evidence type="ECO:0000313" key="1">
    <source>
        <dbReference type="EMBL" id="KAG5277542.1"/>
    </source>
</evidence>
<proteinExistence type="predicted"/>
<sequence length="252" mass="26084">MGDRRIRYVDIEVDDDEWHYERYPDGEWHRVQRRQRPLTGRRVAKAAGKAALKGAGAAADRMLIRNGIGLEAKASVSKHETEPAEVHVAEVVKLRILSADAGARALHASAVASASPVGANALAKANIAEAEANAALVEGLIEANARAVYYGAEAHAGFGVQHLGVHAGAAVTTAKAEVGIANTPLQAHVQGPGADAEAGVSWKYTGASAGAYFAEARAGPFAARAGVKFGVGIRNGVPEVDLGPVTTPCSVM</sequence>
<protein>
    <submittedName>
        <fullName evidence="1">Uncharacterized protein</fullName>
    </submittedName>
</protein>
<gene>
    <name evidence="1" type="ORF">AALO_G00118810</name>
</gene>